<evidence type="ECO:0000313" key="9">
    <source>
        <dbReference type="EMBL" id="TQV81793.1"/>
    </source>
</evidence>
<evidence type="ECO:0000256" key="4">
    <source>
        <dbReference type="ARBA" id="ARBA00023239"/>
    </source>
</evidence>
<dbReference type="PANTHER" id="PTHR43500:SF1">
    <property type="entry name" value="CYSTATHIONINE BETA-LYASE-RELATED"/>
    <property type="match status" value="1"/>
</dbReference>
<dbReference type="Pfam" id="PF01053">
    <property type="entry name" value="Cys_Met_Meta_PP"/>
    <property type="match status" value="1"/>
</dbReference>
<dbReference type="Gene3D" id="3.40.640.10">
    <property type="entry name" value="Type I PLP-dependent aspartate aminotransferase-like (Major domain)"/>
    <property type="match status" value="1"/>
</dbReference>
<dbReference type="GO" id="GO:0019346">
    <property type="term" value="P:transsulfuration"/>
    <property type="evidence" value="ECO:0007669"/>
    <property type="project" value="InterPro"/>
</dbReference>
<dbReference type="InterPro" id="IPR015422">
    <property type="entry name" value="PyrdxlP-dep_Trfase_small"/>
</dbReference>
<gene>
    <name evidence="9" type="primary">metC</name>
    <name evidence="9" type="ORF">FKG95_06010</name>
</gene>
<dbReference type="InterPro" id="IPR015421">
    <property type="entry name" value="PyrdxlP-dep_Trfase_major"/>
</dbReference>
<feature type="modified residue" description="N6-(pyridoxal phosphate)lysine" evidence="6">
    <location>
        <position position="205"/>
    </location>
</feature>
<dbReference type="EC" id="4.4.1.8" evidence="9"/>
<dbReference type="GO" id="GO:0019450">
    <property type="term" value="P:L-cysteine catabolic process to pyruvate"/>
    <property type="evidence" value="ECO:0007669"/>
    <property type="project" value="TreeGrafter"/>
</dbReference>
<dbReference type="InterPro" id="IPR006233">
    <property type="entry name" value="Cys_b_lyase_bac"/>
</dbReference>
<dbReference type="GO" id="GO:0030170">
    <property type="term" value="F:pyridoxal phosphate binding"/>
    <property type="evidence" value="ECO:0007669"/>
    <property type="project" value="InterPro"/>
</dbReference>
<organism evidence="9 10">
    <name type="scientific">Denitrobaculum tricleocarpae</name>
    <dbReference type="NCBI Taxonomy" id="2591009"/>
    <lineage>
        <taxon>Bacteria</taxon>
        <taxon>Pseudomonadati</taxon>
        <taxon>Pseudomonadota</taxon>
        <taxon>Alphaproteobacteria</taxon>
        <taxon>Rhodospirillales</taxon>
        <taxon>Rhodospirillaceae</taxon>
        <taxon>Denitrobaculum</taxon>
    </lineage>
</organism>
<dbReference type="InterPro" id="IPR000277">
    <property type="entry name" value="Cys/Met-Metab_PyrdxlP-dep_enz"/>
</dbReference>
<proteinExistence type="inferred from homology"/>
<evidence type="ECO:0000256" key="8">
    <source>
        <dbReference type="SAM" id="MobiDB-lite"/>
    </source>
</evidence>
<accession>A0A545TX49</accession>
<comment type="cofactor">
    <cofactor evidence="1 7">
        <name>pyridoxal 5'-phosphate</name>
        <dbReference type="ChEBI" id="CHEBI:597326"/>
    </cofactor>
</comment>
<comment type="catalytic activity">
    <reaction evidence="5">
        <text>L,L-cystathionine + H2O = L-homocysteine + pyruvate + NH4(+)</text>
        <dbReference type="Rhea" id="RHEA:13965"/>
        <dbReference type="ChEBI" id="CHEBI:15361"/>
        <dbReference type="ChEBI" id="CHEBI:15377"/>
        <dbReference type="ChEBI" id="CHEBI:28938"/>
        <dbReference type="ChEBI" id="CHEBI:58161"/>
        <dbReference type="ChEBI" id="CHEBI:58199"/>
    </reaction>
</comment>
<dbReference type="Proteomes" id="UP000315252">
    <property type="component" value="Unassembled WGS sequence"/>
</dbReference>
<sequence length="385" mass="41658">MRRETKLMHYGRNTAGPGPANPPVVRASTILHDSVAAYRDTKRRRESDDSVLSYGRRGTTTAHVLADAVRDLEGGDASFLFPTGVAALAGAISAFAGAGDHLLIVDTVFPATRSFCESQLRRNGVEIDYIPWDTIDLSPWITAKTKAVMVESPASQTFEVMDLPALCRSATAKGITVIADNTYGSGWLYHPLELGCDVSVIAGTKYLSGHADVMMGVASARGEACAPLRAVVHASGQTLAPDEAYACLRGMRTLGLRLERHHESGLLLADYFAKRPEVSEVLHPGLTGHPGHEIWRRDASGCNGLLSVRFRPGFALEAFLDRLQIFSIGSSWGGFESLAMPIAPDESRSFVKEESPDPMARFHIGLEHPQDLIEDLTASFAVLED</sequence>
<dbReference type="SUPFAM" id="SSF53383">
    <property type="entry name" value="PLP-dependent transferases"/>
    <property type="match status" value="1"/>
</dbReference>
<comment type="similarity">
    <text evidence="2 7">Belongs to the trans-sulfuration enzymes family.</text>
</comment>
<name>A0A545TX49_9PROT</name>
<dbReference type="Gene3D" id="3.90.1150.10">
    <property type="entry name" value="Aspartate Aminotransferase, domain 1"/>
    <property type="match status" value="1"/>
</dbReference>
<evidence type="ECO:0000256" key="6">
    <source>
        <dbReference type="PIRSR" id="PIRSR001434-2"/>
    </source>
</evidence>
<keyword evidence="10" id="KW-1185">Reference proteome</keyword>
<reference evidence="9 10" key="1">
    <citation type="submission" date="2019-06" db="EMBL/GenBank/DDBJ databases">
        <title>Whole genome sequence for Rhodospirillaceae sp. R148.</title>
        <authorList>
            <person name="Wang G."/>
        </authorList>
    </citation>
    <scope>NUCLEOTIDE SEQUENCE [LARGE SCALE GENOMIC DNA]</scope>
    <source>
        <strain evidence="9 10">R148</strain>
    </source>
</reference>
<evidence type="ECO:0000256" key="7">
    <source>
        <dbReference type="RuleBase" id="RU362118"/>
    </source>
</evidence>
<evidence type="ECO:0000313" key="10">
    <source>
        <dbReference type="Proteomes" id="UP000315252"/>
    </source>
</evidence>
<dbReference type="InterPro" id="IPR015424">
    <property type="entry name" value="PyrdxlP-dep_Trfase"/>
</dbReference>
<dbReference type="NCBIfam" id="TIGR01324">
    <property type="entry name" value="cysta_beta_ly_B"/>
    <property type="match status" value="1"/>
</dbReference>
<protein>
    <submittedName>
        <fullName evidence="9">Cystathionine beta-lyase</fullName>
        <ecNumber evidence="9">4.4.1.8</ecNumber>
    </submittedName>
</protein>
<keyword evidence="4 9" id="KW-0456">Lyase</keyword>
<evidence type="ECO:0000256" key="3">
    <source>
        <dbReference type="ARBA" id="ARBA00022898"/>
    </source>
</evidence>
<evidence type="ECO:0000256" key="5">
    <source>
        <dbReference type="ARBA" id="ARBA00047517"/>
    </source>
</evidence>
<evidence type="ECO:0000256" key="1">
    <source>
        <dbReference type="ARBA" id="ARBA00001933"/>
    </source>
</evidence>
<dbReference type="PANTHER" id="PTHR43500">
    <property type="entry name" value="CYSTATHIONINE BETA-LYASE-RELATED"/>
    <property type="match status" value="1"/>
</dbReference>
<dbReference type="GO" id="GO:0047804">
    <property type="term" value="F:cysteine-S-conjugate beta-lyase activity"/>
    <property type="evidence" value="ECO:0007669"/>
    <property type="project" value="InterPro"/>
</dbReference>
<evidence type="ECO:0000256" key="2">
    <source>
        <dbReference type="ARBA" id="ARBA00009077"/>
    </source>
</evidence>
<dbReference type="PIRSF" id="PIRSF001434">
    <property type="entry name" value="CGS"/>
    <property type="match status" value="1"/>
</dbReference>
<keyword evidence="3 6" id="KW-0663">Pyridoxal phosphate</keyword>
<dbReference type="RefSeq" id="WP_142895424.1">
    <property type="nucleotide sequence ID" value="NZ_ML660053.1"/>
</dbReference>
<dbReference type="OrthoDB" id="9805807at2"/>
<comment type="caution">
    <text evidence="9">The sequence shown here is derived from an EMBL/GenBank/DDBJ whole genome shotgun (WGS) entry which is preliminary data.</text>
</comment>
<dbReference type="AlphaFoldDB" id="A0A545TX49"/>
<feature type="region of interest" description="Disordered" evidence="8">
    <location>
        <begin position="1"/>
        <end position="22"/>
    </location>
</feature>
<dbReference type="EMBL" id="VHSH01000002">
    <property type="protein sequence ID" value="TQV81793.1"/>
    <property type="molecule type" value="Genomic_DNA"/>
</dbReference>